<accession>A0A177E204</accession>
<reference evidence="8 10" key="1">
    <citation type="submission" date="2016-05" db="EMBL/GenBank/DDBJ databases">
        <title>Comparative analysis of secretome profiles of manganese(II)-oxidizing ascomycete fungi.</title>
        <authorList>
            <consortium name="DOE Joint Genome Institute"/>
            <person name="Zeiner C.A."/>
            <person name="Purvine S.O."/>
            <person name="Zink E.M."/>
            <person name="Wu S."/>
            <person name="Pasa-Tolic L."/>
            <person name="Chaput D.L."/>
            <person name="Haridas S."/>
            <person name="Grigoriev I.V."/>
            <person name="Santelli C.M."/>
            <person name="Hansel C.M."/>
        </authorList>
    </citation>
    <scope>NUCLEOTIDE SEQUENCE [LARGE SCALE GENOMIC DNA]</scope>
    <source>
        <strain evidence="8 10">SRC1lrK2f</strain>
    </source>
</reference>
<evidence type="ECO:0000313" key="11">
    <source>
        <dbReference type="Proteomes" id="UP000291422"/>
    </source>
</evidence>
<dbReference type="EMBL" id="PDXD01000020">
    <property type="protein sequence ID" value="RYN73652.1"/>
    <property type="molecule type" value="Genomic_DNA"/>
</dbReference>
<dbReference type="RefSeq" id="XP_018390703.1">
    <property type="nucleotide sequence ID" value="XM_018527973.1"/>
</dbReference>
<sequence length="155" mass="17225">MPSVPIHLPSATPSRAENPLPQLLHTPSGLALIEIQGTIHFPTPTESSGPSTQVGKLVFPYYNPNINDPSDTKWMKRVYMYIGKGQRMTGECKKLPKPYGVMRKKEKTDVEDVAMGGLEQEDGAKEEELEIVEVVRYKIVFSSRPEPISGVSEVE</sequence>
<evidence type="ECO:0000256" key="1">
    <source>
        <dbReference type="ARBA" id="ARBA00004123"/>
    </source>
</evidence>
<dbReference type="EMBL" id="KV441470">
    <property type="protein sequence ID" value="OAG25282.1"/>
    <property type="molecule type" value="Genomic_DNA"/>
</dbReference>
<keyword evidence="4" id="KW-0539">Nucleus</keyword>
<keyword evidence="3" id="KW-0238">DNA-binding</keyword>
<evidence type="ECO:0000313" key="9">
    <source>
        <dbReference type="EMBL" id="RYN73652.1"/>
    </source>
</evidence>
<proteinExistence type="inferred from homology"/>
<name>A0A177E204_ALTAL</name>
<dbReference type="GO" id="GO:0003677">
    <property type="term" value="F:DNA binding"/>
    <property type="evidence" value="ECO:0007669"/>
    <property type="project" value="UniProtKB-KW"/>
</dbReference>
<reference evidence="11" key="2">
    <citation type="journal article" date="2019" name="bioRxiv">
        <title>Genomics, evolutionary history and diagnostics of the Alternaria alternata species group including apple and Asian pear pathotypes.</title>
        <authorList>
            <person name="Armitage A.D."/>
            <person name="Cockerton H.M."/>
            <person name="Sreenivasaprasad S."/>
            <person name="Woodhall J.W."/>
            <person name="Lane C.R."/>
            <person name="Harrison R.J."/>
            <person name="Clarkson J.P."/>
        </authorList>
    </citation>
    <scope>NUCLEOTIDE SEQUENCE [LARGE SCALE GENOMIC DNA]</scope>
    <source>
        <strain evidence="11">FERA 1177</strain>
    </source>
</reference>
<comment type="subcellular location">
    <subcellularLocation>
        <location evidence="1">Nucleus</location>
    </subcellularLocation>
</comment>
<dbReference type="GO" id="GO:0007064">
    <property type="term" value="P:mitotic sister chromatid cohesion"/>
    <property type="evidence" value="ECO:0007669"/>
    <property type="project" value="InterPro"/>
</dbReference>
<dbReference type="InterPro" id="IPR018607">
    <property type="entry name" value="Ctf8"/>
</dbReference>
<evidence type="ECO:0000256" key="5">
    <source>
        <dbReference type="ARBA" id="ARBA00023306"/>
    </source>
</evidence>
<keyword evidence="10" id="KW-1185">Reference proteome</keyword>
<evidence type="ECO:0000256" key="3">
    <source>
        <dbReference type="ARBA" id="ARBA00023125"/>
    </source>
</evidence>
<evidence type="ECO:0000313" key="8">
    <source>
        <dbReference type="EMBL" id="OAG25282.1"/>
    </source>
</evidence>
<dbReference type="GeneID" id="29113567"/>
<feature type="region of interest" description="Disordered" evidence="7">
    <location>
        <begin position="1"/>
        <end position="21"/>
    </location>
</feature>
<gene>
    <name evidence="9" type="ORF">AA0117_g7590</name>
    <name evidence="8" type="ORF">CC77DRAFT_1057067</name>
</gene>
<reference evidence="9" key="3">
    <citation type="journal article" date="2019" name="J. ISSAAS">
        <title>Genomics, evolutionary history and diagnostics of the Alternaria alternata species group including apple and Asian pear pathotypes.</title>
        <authorList>
            <person name="Armitage A.D."/>
            <person name="Cockerton H.M."/>
            <person name="Sreenivasaprasad S."/>
            <person name="Woodhall J."/>
            <person name="Lane C."/>
            <person name="Harrison R.J."/>
            <person name="Clarkson J.P."/>
        </authorList>
    </citation>
    <scope>NUCLEOTIDE SEQUENCE</scope>
    <source>
        <strain evidence="9">FERA 1177</strain>
    </source>
</reference>
<dbReference type="PANTHER" id="PTHR28605">
    <property type="entry name" value="CTF8, CHROMOSOME TRANSMISSION FIDELITY FACTOR 8 HOMOLOG (S. CEREVISIAE)"/>
    <property type="match status" value="1"/>
</dbReference>
<dbReference type="OMA" id="YLYVGKH"/>
<dbReference type="KEGG" id="aalt:CC77DRAFT_1057067"/>
<evidence type="ECO:0000256" key="7">
    <source>
        <dbReference type="SAM" id="MobiDB-lite"/>
    </source>
</evidence>
<dbReference type="Pfam" id="PF09696">
    <property type="entry name" value="Ctf8"/>
    <property type="match status" value="1"/>
</dbReference>
<evidence type="ECO:0000256" key="4">
    <source>
        <dbReference type="ARBA" id="ARBA00023242"/>
    </source>
</evidence>
<dbReference type="Proteomes" id="UP000291422">
    <property type="component" value="Unassembled WGS sequence"/>
</dbReference>
<evidence type="ECO:0000256" key="2">
    <source>
        <dbReference type="ARBA" id="ARBA00022705"/>
    </source>
</evidence>
<dbReference type="STRING" id="5599.A0A177E204"/>
<dbReference type="Proteomes" id="UP000077248">
    <property type="component" value="Unassembled WGS sequence"/>
</dbReference>
<evidence type="ECO:0000256" key="6">
    <source>
        <dbReference type="ARBA" id="ARBA00038447"/>
    </source>
</evidence>
<comment type="similarity">
    <text evidence="6">Belongs to the CTF8 family.</text>
</comment>
<evidence type="ECO:0008006" key="12">
    <source>
        <dbReference type="Google" id="ProtNLM"/>
    </source>
</evidence>
<keyword evidence="2" id="KW-0235">DNA replication</keyword>
<dbReference type="VEuPathDB" id="FungiDB:CC77DRAFT_1057067"/>
<protein>
    <recommendedName>
        <fullName evidence="12">Sister chromatid cohesion protein Ctf8</fullName>
    </recommendedName>
</protein>
<keyword evidence="5" id="KW-0131">Cell cycle</keyword>
<dbReference type="AlphaFoldDB" id="A0A177E204"/>
<dbReference type="PANTHER" id="PTHR28605:SF1">
    <property type="entry name" value="CHROMOSOME TRANSMISSION FIDELITY FACTOR 8"/>
    <property type="match status" value="1"/>
</dbReference>
<evidence type="ECO:0000313" key="10">
    <source>
        <dbReference type="Proteomes" id="UP000077248"/>
    </source>
</evidence>
<dbReference type="GO" id="GO:0031390">
    <property type="term" value="C:Ctf18 RFC-like complex"/>
    <property type="evidence" value="ECO:0007669"/>
    <property type="project" value="InterPro"/>
</dbReference>
<dbReference type="GO" id="GO:0006260">
    <property type="term" value="P:DNA replication"/>
    <property type="evidence" value="ECO:0007669"/>
    <property type="project" value="UniProtKB-KW"/>
</dbReference>
<organism evidence="8 10">
    <name type="scientific">Alternaria alternata</name>
    <name type="common">Alternaria rot fungus</name>
    <name type="synonym">Torula alternata</name>
    <dbReference type="NCBI Taxonomy" id="5599"/>
    <lineage>
        <taxon>Eukaryota</taxon>
        <taxon>Fungi</taxon>
        <taxon>Dikarya</taxon>
        <taxon>Ascomycota</taxon>
        <taxon>Pezizomycotina</taxon>
        <taxon>Dothideomycetes</taxon>
        <taxon>Pleosporomycetidae</taxon>
        <taxon>Pleosporales</taxon>
        <taxon>Pleosporineae</taxon>
        <taxon>Pleosporaceae</taxon>
        <taxon>Alternaria</taxon>
        <taxon>Alternaria sect. Alternaria</taxon>
        <taxon>Alternaria alternata complex</taxon>
    </lineage>
</organism>